<dbReference type="Proteomes" id="UP000219215">
    <property type="component" value="Chromosome DPRO"/>
</dbReference>
<protein>
    <submittedName>
        <fullName evidence="1">Uncharacterized protein</fullName>
    </submittedName>
</protein>
<gene>
    <name evidence="1" type="ORF">DPRO_0401</name>
</gene>
<dbReference type="AlphaFoldDB" id="A0A2C8F5I2"/>
<dbReference type="KEGG" id="pprf:DPRO_0401"/>
<organism evidence="1 2">
    <name type="scientific">Pseudodesulfovibrio profundus</name>
    <dbReference type="NCBI Taxonomy" id="57320"/>
    <lineage>
        <taxon>Bacteria</taxon>
        <taxon>Pseudomonadati</taxon>
        <taxon>Thermodesulfobacteriota</taxon>
        <taxon>Desulfovibrionia</taxon>
        <taxon>Desulfovibrionales</taxon>
        <taxon>Desulfovibrionaceae</taxon>
    </lineage>
</organism>
<keyword evidence="2" id="KW-1185">Reference proteome</keyword>
<proteinExistence type="predicted"/>
<reference evidence="2" key="1">
    <citation type="submission" date="2017-09" db="EMBL/GenBank/DDBJ databases">
        <authorList>
            <person name="Regsiter A."/>
            <person name="William W."/>
        </authorList>
    </citation>
    <scope>NUCLEOTIDE SEQUENCE [LARGE SCALE GENOMIC DNA]</scope>
    <source>
        <strain evidence="2">500-1</strain>
    </source>
</reference>
<name>A0A2C8F5I2_9BACT</name>
<evidence type="ECO:0000313" key="1">
    <source>
        <dbReference type="EMBL" id="SOB57281.1"/>
    </source>
</evidence>
<sequence length="56" mass="6551">MGMARFPDMEGMTYQLEKRYAPSRKVLFRNTRQKKGKMRVLAYPNGLPNAWCLCPV</sequence>
<dbReference type="EMBL" id="LT907975">
    <property type="protein sequence ID" value="SOB57281.1"/>
    <property type="molecule type" value="Genomic_DNA"/>
</dbReference>
<accession>A0A2C8F5I2</accession>
<evidence type="ECO:0000313" key="2">
    <source>
        <dbReference type="Proteomes" id="UP000219215"/>
    </source>
</evidence>